<dbReference type="Pfam" id="PF03929">
    <property type="entry name" value="PepSY_TM"/>
    <property type="match status" value="1"/>
</dbReference>
<name>A0ABT1BWZ2_9BACT</name>
<comment type="caution">
    <text evidence="2">The sequence shown here is derived from an EMBL/GenBank/DDBJ whole genome shotgun (WGS) entry which is preliminary data.</text>
</comment>
<dbReference type="EMBL" id="JAMXLY010000008">
    <property type="protein sequence ID" value="MCO6024913.1"/>
    <property type="molecule type" value="Genomic_DNA"/>
</dbReference>
<dbReference type="PANTHER" id="PTHR34219">
    <property type="entry name" value="IRON-REGULATED INNER MEMBRANE PROTEIN-RELATED"/>
    <property type="match status" value="1"/>
</dbReference>
<keyword evidence="1" id="KW-0472">Membrane</keyword>
<feature type="transmembrane region" description="Helical" evidence="1">
    <location>
        <begin position="348"/>
        <end position="369"/>
    </location>
</feature>
<reference evidence="2 3" key="1">
    <citation type="submission" date="2022-06" db="EMBL/GenBank/DDBJ databases">
        <title>A taxonomic note on the genus Prevotella: Description of four novel genera and emended description of the genera Hallella and Xylanibacter.</title>
        <authorList>
            <person name="Hitch T.C.A."/>
        </authorList>
    </citation>
    <scope>NUCLEOTIDE SEQUENCE [LARGE SCALE GENOMIC DNA]</scope>
    <source>
        <strain evidence="2 3">DSM 100619</strain>
    </source>
</reference>
<dbReference type="InterPro" id="IPR005625">
    <property type="entry name" value="PepSY-ass_TM"/>
</dbReference>
<gene>
    <name evidence="2" type="ORF">NG821_03470</name>
</gene>
<dbReference type="Proteomes" id="UP001204015">
    <property type="component" value="Unassembled WGS sequence"/>
</dbReference>
<feature type="transmembrane region" description="Helical" evidence="1">
    <location>
        <begin position="144"/>
        <end position="164"/>
    </location>
</feature>
<keyword evidence="1" id="KW-1133">Transmembrane helix</keyword>
<sequence>MKTRTLTKKLHLWLGLLSGIVIFIMAVTGCFLVFANDIESAGTPALYVRKGQVLLDPGTLKAQVERQIRIQPTDSQSTVTGITYGSKGKPATATCILQGGKYTELTIDPYTGKIMHYPFGKDFFNFIFKGHRSLWLPPAIGGPVIGWSIVIFVFELLSGIILWLPRKWNKHSVRSRMLIQWRTSVSSRLYSLHNTLGGYVLIFAFLIAFTGLTWSFSSLSKVYYSALTGRTYQEWTSPLSDTTAVDTINHADIRLWKKIRHIYPVGQQGTLQFNFPKDHAGAYTICYNPVPGRHYTNEYRFYDQYTLKELSGGGNFGIRNSSLTTGDKIFRMSYDIHSGSIAGLPGNILAFLVSLIIASLPVTGFLMWWRRRKVHKKSKQKPKS</sequence>
<dbReference type="RefSeq" id="WP_252760275.1">
    <property type="nucleotide sequence ID" value="NZ_JAMXLY010000008.1"/>
</dbReference>
<organism evidence="2 3">
    <name type="scientific">Segatella cerevisiae</name>
    <dbReference type="NCBI Taxonomy" id="2053716"/>
    <lineage>
        <taxon>Bacteria</taxon>
        <taxon>Pseudomonadati</taxon>
        <taxon>Bacteroidota</taxon>
        <taxon>Bacteroidia</taxon>
        <taxon>Bacteroidales</taxon>
        <taxon>Prevotellaceae</taxon>
        <taxon>Segatella</taxon>
    </lineage>
</organism>
<proteinExistence type="predicted"/>
<evidence type="ECO:0000313" key="3">
    <source>
        <dbReference type="Proteomes" id="UP001204015"/>
    </source>
</evidence>
<accession>A0ABT1BWZ2</accession>
<protein>
    <submittedName>
        <fullName evidence="2">PepSY domain-containing protein</fullName>
    </submittedName>
</protein>
<feature type="transmembrane region" description="Helical" evidence="1">
    <location>
        <begin position="196"/>
        <end position="216"/>
    </location>
</feature>
<keyword evidence="1" id="KW-0812">Transmembrane</keyword>
<feature type="transmembrane region" description="Helical" evidence="1">
    <location>
        <begin position="12"/>
        <end position="34"/>
    </location>
</feature>
<evidence type="ECO:0000256" key="1">
    <source>
        <dbReference type="SAM" id="Phobius"/>
    </source>
</evidence>
<keyword evidence="3" id="KW-1185">Reference proteome</keyword>
<dbReference type="PROSITE" id="PS51257">
    <property type="entry name" value="PROKAR_LIPOPROTEIN"/>
    <property type="match status" value="1"/>
</dbReference>
<evidence type="ECO:0000313" key="2">
    <source>
        <dbReference type="EMBL" id="MCO6024913.1"/>
    </source>
</evidence>